<dbReference type="GO" id="GO:0016491">
    <property type="term" value="F:oxidoreductase activity"/>
    <property type="evidence" value="ECO:0007669"/>
    <property type="project" value="InterPro"/>
</dbReference>
<accession>A0A1I1IDX4</accession>
<protein>
    <submittedName>
        <fullName evidence="3">NADPH-dependent ferric siderophore reductase, contains FAD-binding and SIP domains</fullName>
    </submittedName>
</protein>
<dbReference type="InterPro" id="IPR039374">
    <property type="entry name" value="SIP_fam"/>
</dbReference>
<feature type="domain" description="FAD-binding FR-type" evidence="2">
    <location>
        <begin position="7"/>
        <end position="137"/>
    </location>
</feature>
<dbReference type="STRING" id="662367.SAMN05216167_101921"/>
<dbReference type="AlphaFoldDB" id="A0A1I1IDX4"/>
<evidence type="ECO:0000313" key="3">
    <source>
        <dbReference type="EMBL" id="SFC34527.1"/>
    </source>
</evidence>
<dbReference type="SUPFAM" id="SSF63380">
    <property type="entry name" value="Riboflavin synthase domain-like"/>
    <property type="match status" value="1"/>
</dbReference>
<organism evidence="3 4">
    <name type="scientific">Spirosoma endophyticum</name>
    <dbReference type="NCBI Taxonomy" id="662367"/>
    <lineage>
        <taxon>Bacteria</taxon>
        <taxon>Pseudomonadati</taxon>
        <taxon>Bacteroidota</taxon>
        <taxon>Cytophagia</taxon>
        <taxon>Cytophagales</taxon>
        <taxon>Cytophagaceae</taxon>
        <taxon>Spirosoma</taxon>
    </lineage>
</organism>
<gene>
    <name evidence="3" type="ORF">SAMN05216167_101921</name>
</gene>
<dbReference type="Proteomes" id="UP000198598">
    <property type="component" value="Unassembled WGS sequence"/>
</dbReference>
<dbReference type="InterPro" id="IPR017938">
    <property type="entry name" value="Riboflavin_synthase-like_b-brl"/>
</dbReference>
<dbReference type="PANTHER" id="PTHR30157:SF0">
    <property type="entry name" value="NADPH-DEPENDENT FERRIC-CHELATE REDUCTASE"/>
    <property type="match status" value="1"/>
</dbReference>
<dbReference type="PROSITE" id="PS51384">
    <property type="entry name" value="FAD_FR"/>
    <property type="match status" value="1"/>
</dbReference>
<dbReference type="Gene3D" id="3.40.50.80">
    <property type="entry name" value="Nucleotide-binding domain of ferredoxin-NADP reductase (FNR) module"/>
    <property type="match status" value="1"/>
</dbReference>
<dbReference type="EMBL" id="FOLQ01000001">
    <property type="protein sequence ID" value="SFC34527.1"/>
    <property type="molecule type" value="Genomic_DNA"/>
</dbReference>
<evidence type="ECO:0000313" key="4">
    <source>
        <dbReference type="Proteomes" id="UP000198598"/>
    </source>
</evidence>
<dbReference type="InterPro" id="IPR007037">
    <property type="entry name" value="SIP_rossman_dom"/>
</dbReference>
<sequence>MAQNRPTRQILVEMVQVVQITDVTPHMRRITVAADGLIGLHGLMPGIHLKILLPQPGQEKPLLPTFDGAGQLLPPPEEGRPAVRTYTVRSFEPETGELAIDFVLHGDEGPASAWATNVQLGNYLGIALRPGVSYREADWYLLAGDQTALPAIGAILELLPATAKGLAFIEVPDAAEEQALDFEADIQVRWLHRNGLEAGKSTLLQQAIRSTSVPDGRAEIRFVWVATEVSTAKEIRDYLKMRYQLAAHELHVAAYWKLGMNEDAYHEIRHREADQ</sequence>
<name>A0A1I1IDX4_9BACT</name>
<dbReference type="InterPro" id="IPR039261">
    <property type="entry name" value="FNR_nucleotide-bd"/>
</dbReference>
<dbReference type="Pfam" id="PF04954">
    <property type="entry name" value="SIP"/>
    <property type="match status" value="1"/>
</dbReference>
<proteinExistence type="inferred from homology"/>
<comment type="similarity">
    <text evidence="1">Belongs to the SIP oxidoreductase family.</text>
</comment>
<dbReference type="InterPro" id="IPR013113">
    <property type="entry name" value="SIP_FAD-bd"/>
</dbReference>
<dbReference type="InterPro" id="IPR017927">
    <property type="entry name" value="FAD-bd_FR_type"/>
</dbReference>
<dbReference type="CDD" id="cd06193">
    <property type="entry name" value="siderophore_interacting"/>
    <property type="match status" value="1"/>
</dbReference>
<dbReference type="RefSeq" id="WP_093823299.1">
    <property type="nucleotide sequence ID" value="NZ_FOLQ01000001.1"/>
</dbReference>
<keyword evidence="4" id="KW-1185">Reference proteome</keyword>
<dbReference type="Pfam" id="PF08021">
    <property type="entry name" value="FAD_binding_9"/>
    <property type="match status" value="1"/>
</dbReference>
<dbReference type="OrthoDB" id="9814826at2"/>
<reference evidence="3 4" key="1">
    <citation type="submission" date="2016-10" db="EMBL/GenBank/DDBJ databases">
        <authorList>
            <person name="de Groot N.N."/>
        </authorList>
    </citation>
    <scope>NUCLEOTIDE SEQUENCE [LARGE SCALE GENOMIC DNA]</scope>
    <source>
        <strain evidence="3 4">DSM 26130</strain>
    </source>
</reference>
<dbReference type="Gene3D" id="2.40.30.10">
    <property type="entry name" value="Translation factors"/>
    <property type="match status" value="1"/>
</dbReference>
<dbReference type="PANTHER" id="PTHR30157">
    <property type="entry name" value="FERRIC REDUCTASE, NADPH-DEPENDENT"/>
    <property type="match status" value="1"/>
</dbReference>
<evidence type="ECO:0000256" key="1">
    <source>
        <dbReference type="ARBA" id="ARBA00035644"/>
    </source>
</evidence>
<evidence type="ECO:0000259" key="2">
    <source>
        <dbReference type="PROSITE" id="PS51384"/>
    </source>
</evidence>